<keyword evidence="8" id="KW-0862">Zinc</keyword>
<evidence type="ECO:0000313" key="10">
    <source>
        <dbReference type="EMBL" id="PVI02701.1"/>
    </source>
</evidence>
<dbReference type="STRING" id="97972.A0A2V1DWZ5"/>
<dbReference type="InterPro" id="IPR031127">
    <property type="entry name" value="E3_UB_ligase_RBR"/>
</dbReference>
<dbReference type="EMBL" id="KZ805340">
    <property type="protein sequence ID" value="PVI02701.1"/>
    <property type="molecule type" value="Genomic_DNA"/>
</dbReference>
<gene>
    <name evidence="10" type="ORF">DM02DRAFT_559460</name>
</gene>
<keyword evidence="3" id="KW-0808">Transferase</keyword>
<dbReference type="PANTHER" id="PTHR11685">
    <property type="entry name" value="RBR FAMILY RING FINGER AND IBR DOMAIN-CONTAINING"/>
    <property type="match status" value="1"/>
</dbReference>
<name>A0A2V1DWZ5_9PLEO</name>
<dbReference type="SUPFAM" id="SSF57850">
    <property type="entry name" value="RING/U-box"/>
    <property type="match status" value="1"/>
</dbReference>
<dbReference type="GO" id="GO:0008270">
    <property type="term" value="F:zinc ion binding"/>
    <property type="evidence" value="ECO:0007669"/>
    <property type="project" value="UniProtKB-KW"/>
</dbReference>
<evidence type="ECO:0000256" key="3">
    <source>
        <dbReference type="ARBA" id="ARBA00022679"/>
    </source>
</evidence>
<dbReference type="Gene3D" id="1.20.120.1750">
    <property type="match status" value="1"/>
</dbReference>
<dbReference type="PROSITE" id="PS51873">
    <property type="entry name" value="TRIAD"/>
    <property type="match status" value="1"/>
</dbReference>
<proteinExistence type="predicted"/>
<sequence>MKVQEDYATHTLCCCCFERYPRFDVVELSCKREDEDLLHAYCRDCINGLFEACVRDTTLWPPRCCGARISVYAAAYLLDPKLVTQCETKDKELSTSNPTYCSNRSCAEWIPPSNIKAAVGKCYNCSAETCTTCKNPKHKGLCPEDEDVQQLMKYAGEQKYKRCFRCRTLVELEIGCNHMRCSCGAEFCYLCGEPWKTCSCDSFIEGRLFRGHATQTPGSPIPMPEKDELPEPDPMEDVISGLQLRLASFVEASTNIVSANVATCSHNWVRCAFPLGEKEGCNICYEAVSAINKCSQCGVSLCTVCLNNRL</sequence>
<dbReference type="GO" id="GO:0061630">
    <property type="term" value="F:ubiquitin protein ligase activity"/>
    <property type="evidence" value="ECO:0007669"/>
    <property type="project" value="UniProtKB-EC"/>
</dbReference>
<keyword evidence="11" id="KW-1185">Reference proteome</keyword>
<dbReference type="AlphaFoldDB" id="A0A2V1DWZ5"/>
<protein>
    <recommendedName>
        <fullName evidence="2">RBR-type E3 ubiquitin transferase</fullName>
        <ecNumber evidence="2">2.3.2.31</ecNumber>
    </recommendedName>
</protein>
<keyword evidence="7" id="KW-0833">Ubl conjugation pathway</keyword>
<evidence type="ECO:0000259" key="9">
    <source>
        <dbReference type="PROSITE" id="PS51873"/>
    </source>
</evidence>
<dbReference type="Proteomes" id="UP000244855">
    <property type="component" value="Unassembled WGS sequence"/>
</dbReference>
<keyword evidence="4" id="KW-0479">Metal-binding</keyword>
<feature type="domain" description="RING-type" evidence="9">
    <location>
        <begin position="9"/>
        <end position="211"/>
    </location>
</feature>
<reference evidence="10 11" key="1">
    <citation type="journal article" date="2018" name="Sci. Rep.">
        <title>Comparative genomics provides insights into the lifestyle and reveals functional heterogeneity of dark septate endophytic fungi.</title>
        <authorList>
            <person name="Knapp D.G."/>
            <person name="Nemeth J.B."/>
            <person name="Barry K."/>
            <person name="Hainaut M."/>
            <person name="Henrissat B."/>
            <person name="Johnson J."/>
            <person name="Kuo A."/>
            <person name="Lim J.H.P."/>
            <person name="Lipzen A."/>
            <person name="Nolan M."/>
            <person name="Ohm R.A."/>
            <person name="Tamas L."/>
            <person name="Grigoriev I.V."/>
            <person name="Spatafora J.W."/>
            <person name="Nagy L.G."/>
            <person name="Kovacs G.M."/>
        </authorList>
    </citation>
    <scope>NUCLEOTIDE SEQUENCE [LARGE SCALE GENOMIC DNA]</scope>
    <source>
        <strain evidence="10 11">DSE2036</strain>
    </source>
</reference>
<dbReference type="OrthoDB" id="9977870at2759"/>
<accession>A0A2V1DWZ5</accession>
<evidence type="ECO:0000256" key="6">
    <source>
        <dbReference type="ARBA" id="ARBA00022771"/>
    </source>
</evidence>
<dbReference type="EC" id="2.3.2.31" evidence="2"/>
<evidence type="ECO:0000256" key="8">
    <source>
        <dbReference type="ARBA" id="ARBA00022833"/>
    </source>
</evidence>
<dbReference type="InterPro" id="IPR044066">
    <property type="entry name" value="TRIAD_supradom"/>
</dbReference>
<evidence type="ECO:0000313" key="11">
    <source>
        <dbReference type="Proteomes" id="UP000244855"/>
    </source>
</evidence>
<dbReference type="CDD" id="cd22584">
    <property type="entry name" value="Rcat_RBR_unk"/>
    <property type="match status" value="1"/>
</dbReference>
<evidence type="ECO:0000256" key="1">
    <source>
        <dbReference type="ARBA" id="ARBA00001798"/>
    </source>
</evidence>
<evidence type="ECO:0000256" key="2">
    <source>
        <dbReference type="ARBA" id="ARBA00012251"/>
    </source>
</evidence>
<evidence type="ECO:0000256" key="5">
    <source>
        <dbReference type="ARBA" id="ARBA00022737"/>
    </source>
</evidence>
<evidence type="ECO:0000256" key="4">
    <source>
        <dbReference type="ARBA" id="ARBA00022723"/>
    </source>
</evidence>
<comment type="catalytic activity">
    <reaction evidence="1">
        <text>[E2 ubiquitin-conjugating enzyme]-S-ubiquitinyl-L-cysteine + [acceptor protein]-L-lysine = [E2 ubiquitin-conjugating enzyme]-L-cysteine + [acceptor protein]-N(6)-ubiquitinyl-L-lysine.</text>
        <dbReference type="EC" id="2.3.2.31"/>
    </reaction>
</comment>
<organism evidence="10 11">
    <name type="scientific">Periconia macrospinosa</name>
    <dbReference type="NCBI Taxonomy" id="97972"/>
    <lineage>
        <taxon>Eukaryota</taxon>
        <taxon>Fungi</taxon>
        <taxon>Dikarya</taxon>
        <taxon>Ascomycota</taxon>
        <taxon>Pezizomycotina</taxon>
        <taxon>Dothideomycetes</taxon>
        <taxon>Pleosporomycetidae</taxon>
        <taxon>Pleosporales</taxon>
        <taxon>Massarineae</taxon>
        <taxon>Periconiaceae</taxon>
        <taxon>Periconia</taxon>
    </lineage>
</organism>
<evidence type="ECO:0000256" key="7">
    <source>
        <dbReference type="ARBA" id="ARBA00022786"/>
    </source>
</evidence>
<dbReference type="Pfam" id="PF01485">
    <property type="entry name" value="IBR"/>
    <property type="match status" value="1"/>
</dbReference>
<keyword evidence="5" id="KW-0677">Repeat</keyword>
<keyword evidence="6" id="KW-0863">Zinc-finger</keyword>
<dbReference type="GO" id="GO:0016567">
    <property type="term" value="P:protein ubiquitination"/>
    <property type="evidence" value="ECO:0007669"/>
    <property type="project" value="InterPro"/>
</dbReference>
<dbReference type="InterPro" id="IPR002867">
    <property type="entry name" value="IBR_dom"/>
</dbReference>